<evidence type="ECO:0000313" key="3">
    <source>
        <dbReference type="EMBL" id="SHG31377.1"/>
    </source>
</evidence>
<dbReference type="AlphaFoldDB" id="A0A1M5ISU0"/>
<evidence type="ECO:0000256" key="2">
    <source>
        <dbReference type="SAM" id="Phobius"/>
    </source>
</evidence>
<dbReference type="Proteomes" id="UP000184485">
    <property type="component" value="Unassembled WGS sequence"/>
</dbReference>
<organism evidence="3 4">
    <name type="scientific">Kaistia soli DSM 19436</name>
    <dbReference type="NCBI Taxonomy" id="1122133"/>
    <lineage>
        <taxon>Bacteria</taxon>
        <taxon>Pseudomonadati</taxon>
        <taxon>Pseudomonadota</taxon>
        <taxon>Alphaproteobacteria</taxon>
        <taxon>Hyphomicrobiales</taxon>
        <taxon>Kaistiaceae</taxon>
        <taxon>Kaistia</taxon>
    </lineage>
</organism>
<keyword evidence="1" id="KW-0175">Coiled coil</keyword>
<evidence type="ECO:0000313" key="4">
    <source>
        <dbReference type="Proteomes" id="UP000184485"/>
    </source>
</evidence>
<feature type="transmembrane region" description="Helical" evidence="2">
    <location>
        <begin position="300"/>
        <end position="320"/>
    </location>
</feature>
<dbReference type="RefSeq" id="WP_139251534.1">
    <property type="nucleotide sequence ID" value="NZ_FQUP01000004.1"/>
</dbReference>
<reference evidence="3 4" key="1">
    <citation type="submission" date="2016-11" db="EMBL/GenBank/DDBJ databases">
        <authorList>
            <person name="Jaros S."/>
            <person name="Januszkiewicz K."/>
            <person name="Wedrychowicz H."/>
        </authorList>
    </citation>
    <scope>NUCLEOTIDE SEQUENCE [LARGE SCALE GENOMIC DNA]</scope>
    <source>
        <strain evidence="3 4">DSM 19436</strain>
    </source>
</reference>
<proteinExistence type="predicted"/>
<keyword evidence="4" id="KW-1185">Reference proteome</keyword>
<keyword evidence="2" id="KW-0472">Membrane</keyword>
<dbReference type="EMBL" id="FQUP01000004">
    <property type="protein sequence ID" value="SHG31377.1"/>
    <property type="molecule type" value="Genomic_DNA"/>
</dbReference>
<dbReference type="OrthoDB" id="8419177at2"/>
<feature type="transmembrane region" description="Helical" evidence="2">
    <location>
        <begin position="348"/>
        <end position="367"/>
    </location>
</feature>
<keyword evidence="2" id="KW-0812">Transmembrane</keyword>
<keyword evidence="2" id="KW-1133">Transmembrane helix</keyword>
<evidence type="ECO:0000256" key="1">
    <source>
        <dbReference type="SAM" id="Coils"/>
    </source>
</evidence>
<accession>A0A1M5ISU0</accession>
<feature type="coiled-coil region" evidence="1">
    <location>
        <begin position="182"/>
        <end position="258"/>
    </location>
</feature>
<sequence length="461" mass="53064">MPTEIDSASQLPEASDAGIQAAFDETFPRPQNIEISFFSHKTRRSTLLIGNASPENNMKARRVWLDFDFVEVIYVTEIIVHAKEYEGYHGMELSYAPYLSDNEQKTFTDYFKDGQFRFSVNDFTKGFGLRPTESLFKSAELLKVEVFGVERQHIAGIIRFVDSIEAEKASAISEFERYFLKALKTYEEIQESKAELDRTEKELEERRTELSDLDTQIQSSAAVHKKSIEDIDVAATVAKEQSSRADNIQQSIEKMTGERRILTDSIVDEERKLAEIKANINLFPTDLNGYVRQGARNVRLYAALCIIPLLIIVCVTLRLFSNSERLLDTISQLQGINIFDFLLSRLPYVSVSLTVLAICYTIVKYMIFEVISINRRRQELYKISIISQDVSYASQDNLDLSVEEKYELRTQTKMELLKEHLRQNVGDEYVYAPKRAFLEHLQRFPRRKTLTETGGESDQPL</sequence>
<protein>
    <submittedName>
        <fullName evidence="3">Uncharacterized protein</fullName>
    </submittedName>
</protein>
<gene>
    <name evidence="3" type="ORF">SAMN02745157_3990</name>
</gene>
<name>A0A1M5ISU0_9HYPH</name>